<evidence type="ECO:0000259" key="2">
    <source>
        <dbReference type="Pfam" id="PF01557"/>
    </source>
</evidence>
<gene>
    <name evidence="3" type="ORF">HF685_03895</name>
</gene>
<dbReference type="KEGG" id="phao:HF685_03895"/>
<dbReference type="PANTHER" id="PTHR30143:SF0">
    <property type="entry name" value="2-KETO-4-PENTENOATE HYDRATASE"/>
    <property type="match status" value="1"/>
</dbReference>
<dbReference type="InterPro" id="IPR050772">
    <property type="entry name" value="Hydratase-Decarb/MhpD_sf"/>
</dbReference>
<keyword evidence="4" id="KW-1185">Reference proteome</keyword>
<dbReference type="Pfam" id="PF01557">
    <property type="entry name" value="FAA_hydrolase"/>
    <property type="match status" value="1"/>
</dbReference>
<protein>
    <submittedName>
        <fullName evidence="3">2-keto-4-pentenoate hydratase</fullName>
    </submittedName>
</protein>
<dbReference type="EMBL" id="CP051217">
    <property type="protein sequence ID" value="QJB68537.1"/>
    <property type="molecule type" value="Genomic_DNA"/>
</dbReference>
<dbReference type="AlphaFoldDB" id="A0A6H2DK72"/>
<dbReference type="InterPro" id="IPR011234">
    <property type="entry name" value="Fumarylacetoacetase-like_C"/>
</dbReference>
<name>A0A6H2DK72_9SPHN</name>
<proteinExistence type="predicted"/>
<dbReference type="RefSeq" id="WP_168818380.1">
    <property type="nucleotide sequence ID" value="NZ_CP051217.1"/>
</dbReference>
<evidence type="ECO:0000313" key="4">
    <source>
        <dbReference type="Proteomes" id="UP000501600"/>
    </source>
</evidence>
<feature type="domain" description="Fumarylacetoacetase-like C-terminal" evidence="2">
    <location>
        <begin position="101"/>
        <end position="240"/>
    </location>
</feature>
<sequence>MTGVNNVAAISQVFVEARLSGKRVDIYPGEMPQSMAAAYEIQDAAIALHPFEIGGWKVGRIPLDQVEKLGAERLAGPIFSHQIEHATKGGLVEMPVLPGFAAAEAEMLLRIGKQPLPFLDAATAHDYVDEVRFGLEIASSPYADINLGGAAVTVSDFGNNFGLVLGPEITGWQHIDLMKAKVELFIDDKIVGTGRLADMLDGPFGSVAFVNNLLNERGMTLKPGDWISTGAITGVHEIAVGQTAHASFDKTLTVGCKTIAYNKPQDG</sequence>
<dbReference type="SUPFAM" id="SSF56529">
    <property type="entry name" value="FAH"/>
    <property type="match status" value="1"/>
</dbReference>
<dbReference type="GO" id="GO:0008684">
    <property type="term" value="F:2-oxopent-4-enoate hydratase activity"/>
    <property type="evidence" value="ECO:0007669"/>
    <property type="project" value="TreeGrafter"/>
</dbReference>
<dbReference type="PANTHER" id="PTHR30143">
    <property type="entry name" value="ACID HYDRATASE"/>
    <property type="match status" value="1"/>
</dbReference>
<dbReference type="Proteomes" id="UP000501600">
    <property type="component" value="Chromosome"/>
</dbReference>
<evidence type="ECO:0000313" key="3">
    <source>
        <dbReference type="EMBL" id="QJB68537.1"/>
    </source>
</evidence>
<evidence type="ECO:0000256" key="1">
    <source>
        <dbReference type="ARBA" id="ARBA00023239"/>
    </source>
</evidence>
<keyword evidence="1" id="KW-0456">Lyase</keyword>
<dbReference type="InterPro" id="IPR036663">
    <property type="entry name" value="Fumarylacetoacetase_C_sf"/>
</dbReference>
<accession>A0A6H2DK72</accession>
<dbReference type="Gene3D" id="3.90.850.10">
    <property type="entry name" value="Fumarylacetoacetase-like, C-terminal domain"/>
    <property type="match status" value="1"/>
</dbReference>
<organism evidence="3 4">
    <name type="scientific">Parasphingorhabdus halotolerans</name>
    <dbReference type="NCBI Taxonomy" id="2725558"/>
    <lineage>
        <taxon>Bacteria</taxon>
        <taxon>Pseudomonadati</taxon>
        <taxon>Pseudomonadota</taxon>
        <taxon>Alphaproteobacteria</taxon>
        <taxon>Sphingomonadales</taxon>
        <taxon>Sphingomonadaceae</taxon>
        <taxon>Parasphingorhabdus</taxon>
    </lineage>
</organism>
<dbReference type="GO" id="GO:0005737">
    <property type="term" value="C:cytoplasm"/>
    <property type="evidence" value="ECO:0007669"/>
    <property type="project" value="TreeGrafter"/>
</dbReference>
<reference evidence="3 4" key="1">
    <citation type="submission" date="2020-04" db="EMBL/GenBank/DDBJ databases">
        <title>Genome sequence for Sphingorhabdus sp. strain M1.</title>
        <authorList>
            <person name="Park S.-J."/>
        </authorList>
    </citation>
    <scope>NUCLEOTIDE SEQUENCE [LARGE SCALE GENOMIC DNA]</scope>
    <source>
        <strain evidence="3 4">JK6</strain>
    </source>
</reference>